<accession>A0A919BZ17</accession>
<comment type="caution">
    <text evidence="2">The sequence shown here is derived from an EMBL/GenBank/DDBJ whole genome shotgun (WGS) entry which is preliminary data.</text>
</comment>
<keyword evidence="3" id="KW-1185">Reference proteome</keyword>
<evidence type="ECO:0000256" key="1">
    <source>
        <dbReference type="SAM" id="MobiDB-lite"/>
    </source>
</evidence>
<organism evidence="2 3">
    <name type="scientific">Streptomyces filamentosus</name>
    <name type="common">Streptomyces roseosporus</name>
    <dbReference type="NCBI Taxonomy" id="67294"/>
    <lineage>
        <taxon>Bacteria</taxon>
        <taxon>Bacillati</taxon>
        <taxon>Actinomycetota</taxon>
        <taxon>Actinomycetes</taxon>
        <taxon>Kitasatosporales</taxon>
        <taxon>Streptomycetaceae</taxon>
        <taxon>Streptomyces</taxon>
    </lineage>
</organism>
<dbReference type="AlphaFoldDB" id="A0A919BZ17"/>
<proteinExistence type="predicted"/>
<dbReference type="EMBL" id="BNBE01000004">
    <property type="protein sequence ID" value="GHG25429.1"/>
    <property type="molecule type" value="Genomic_DNA"/>
</dbReference>
<gene>
    <name evidence="2" type="ORF">GCM10017667_71790</name>
</gene>
<feature type="region of interest" description="Disordered" evidence="1">
    <location>
        <begin position="24"/>
        <end position="51"/>
    </location>
</feature>
<evidence type="ECO:0000313" key="3">
    <source>
        <dbReference type="Proteomes" id="UP000632849"/>
    </source>
</evidence>
<reference evidence="2" key="1">
    <citation type="journal article" date="2014" name="Int. J. Syst. Evol. Microbiol.">
        <title>Complete genome sequence of Corynebacterium casei LMG S-19264T (=DSM 44701T), isolated from a smear-ripened cheese.</title>
        <authorList>
            <consortium name="US DOE Joint Genome Institute (JGI-PGF)"/>
            <person name="Walter F."/>
            <person name="Albersmeier A."/>
            <person name="Kalinowski J."/>
            <person name="Ruckert C."/>
        </authorList>
    </citation>
    <scope>NUCLEOTIDE SEQUENCE</scope>
    <source>
        <strain evidence="2">JCM 4122</strain>
    </source>
</reference>
<protein>
    <submittedName>
        <fullName evidence="2">Uncharacterized protein</fullName>
    </submittedName>
</protein>
<sequence length="81" mass="8216">MQPLVRAPPDLTHASFAEEFLQPVPSGQDPAAHRLSSPAAPGGRPVRGTDRAQLPAARKILAGGAEAAGQSAGATGQWVPV</sequence>
<name>A0A919BZ17_STRFL</name>
<reference evidence="2" key="2">
    <citation type="submission" date="2020-09" db="EMBL/GenBank/DDBJ databases">
        <authorList>
            <person name="Sun Q."/>
            <person name="Ohkuma M."/>
        </authorList>
    </citation>
    <scope>NUCLEOTIDE SEQUENCE</scope>
    <source>
        <strain evidence="2">JCM 4122</strain>
    </source>
</reference>
<evidence type="ECO:0000313" key="2">
    <source>
        <dbReference type="EMBL" id="GHG25429.1"/>
    </source>
</evidence>
<dbReference type="Proteomes" id="UP000632849">
    <property type="component" value="Unassembled WGS sequence"/>
</dbReference>